<keyword evidence="6" id="KW-0378">Hydrolase</keyword>
<dbReference type="InterPro" id="IPR000595">
    <property type="entry name" value="cNMP-bd_dom"/>
</dbReference>
<dbReference type="SMART" id="SM00382">
    <property type="entry name" value="AAA"/>
    <property type="match status" value="1"/>
</dbReference>
<dbReference type="Pfam" id="PF00005">
    <property type="entry name" value="ABC_tran"/>
    <property type="match status" value="1"/>
</dbReference>
<dbReference type="CDD" id="cd02418">
    <property type="entry name" value="Peptidase_C39B"/>
    <property type="match status" value="1"/>
</dbReference>
<dbReference type="Gene3D" id="2.60.120.10">
    <property type="entry name" value="Jelly Rolls"/>
    <property type="match status" value="1"/>
</dbReference>
<feature type="transmembrane region" description="Helical" evidence="12">
    <location>
        <begin position="607"/>
        <end position="627"/>
    </location>
</feature>
<keyword evidence="7" id="KW-0788">Thiol protease</keyword>
<dbReference type="PROSITE" id="PS00211">
    <property type="entry name" value="ABC_TRANSPORTER_1"/>
    <property type="match status" value="1"/>
</dbReference>
<dbReference type="EMBL" id="JAAHFQ010000036">
    <property type="protein sequence ID" value="NER26574.1"/>
    <property type="molecule type" value="Genomic_DNA"/>
</dbReference>
<dbReference type="PROSITE" id="PS50990">
    <property type="entry name" value="PEPTIDASE_C39"/>
    <property type="match status" value="1"/>
</dbReference>
<feature type="domain" description="ABC transmembrane type-1" evidence="15">
    <location>
        <begin position="495"/>
        <end position="774"/>
    </location>
</feature>
<dbReference type="CDD" id="cd18568">
    <property type="entry name" value="ABC_6TM_HetC_like"/>
    <property type="match status" value="1"/>
</dbReference>
<evidence type="ECO:0000256" key="12">
    <source>
        <dbReference type="SAM" id="Phobius"/>
    </source>
</evidence>
<keyword evidence="9 12" id="KW-1133">Transmembrane helix</keyword>
<dbReference type="GO" id="GO:0006508">
    <property type="term" value="P:proteolysis"/>
    <property type="evidence" value="ECO:0007669"/>
    <property type="project" value="InterPro"/>
</dbReference>
<keyword evidence="2" id="KW-0813">Transport</keyword>
<dbReference type="PROSITE" id="PS50042">
    <property type="entry name" value="CNMP_BINDING_3"/>
    <property type="match status" value="1"/>
</dbReference>
<evidence type="ECO:0000259" key="16">
    <source>
        <dbReference type="PROSITE" id="PS50990"/>
    </source>
</evidence>
<reference evidence="17" key="1">
    <citation type="submission" date="2019-11" db="EMBL/GenBank/DDBJ databases">
        <title>Genomic insights into an expanded diversity of filamentous marine cyanobacteria reveals the extraordinary biosynthetic potential of Moorea and Okeania.</title>
        <authorList>
            <person name="Ferreira Leao T."/>
            <person name="Wang M."/>
            <person name="Moss N."/>
            <person name="Da Silva R."/>
            <person name="Sanders J."/>
            <person name="Nurk S."/>
            <person name="Gurevich A."/>
            <person name="Humphrey G."/>
            <person name="Reher R."/>
            <person name="Zhu Q."/>
            <person name="Belda-Ferre P."/>
            <person name="Glukhov E."/>
            <person name="Rex R."/>
            <person name="Dorrestein P.C."/>
            <person name="Knight R."/>
            <person name="Pevzner P."/>
            <person name="Gerwick W.H."/>
            <person name="Gerwick L."/>
        </authorList>
    </citation>
    <scope>NUCLEOTIDE SEQUENCE</scope>
    <source>
        <strain evidence="17">SIO1C4</strain>
    </source>
</reference>
<evidence type="ECO:0000256" key="3">
    <source>
        <dbReference type="ARBA" id="ARBA00022475"/>
    </source>
</evidence>
<feature type="domain" description="Cyclic nucleotide-binding" evidence="13">
    <location>
        <begin position="26"/>
        <end position="158"/>
    </location>
</feature>
<evidence type="ECO:0000256" key="7">
    <source>
        <dbReference type="ARBA" id="ARBA00022807"/>
    </source>
</evidence>
<dbReference type="Gene3D" id="3.40.50.300">
    <property type="entry name" value="P-loop containing nucleotide triphosphate hydrolases"/>
    <property type="match status" value="1"/>
</dbReference>
<evidence type="ECO:0000256" key="5">
    <source>
        <dbReference type="ARBA" id="ARBA00022741"/>
    </source>
</evidence>
<dbReference type="Pfam" id="PF00664">
    <property type="entry name" value="ABC_membrane"/>
    <property type="match status" value="1"/>
</dbReference>
<dbReference type="GO" id="GO:0008234">
    <property type="term" value="F:cysteine-type peptidase activity"/>
    <property type="evidence" value="ECO:0007669"/>
    <property type="project" value="UniProtKB-KW"/>
</dbReference>
<dbReference type="SUPFAM" id="SSF90123">
    <property type="entry name" value="ABC transporter transmembrane region"/>
    <property type="match status" value="1"/>
</dbReference>
<dbReference type="InterPro" id="IPR017871">
    <property type="entry name" value="ABC_transporter-like_CS"/>
</dbReference>
<dbReference type="CDD" id="cd00038">
    <property type="entry name" value="CAP_ED"/>
    <property type="match status" value="1"/>
</dbReference>
<evidence type="ECO:0000313" key="17">
    <source>
        <dbReference type="EMBL" id="NER26574.1"/>
    </source>
</evidence>
<dbReference type="InterPro" id="IPR018490">
    <property type="entry name" value="cNMP-bd_dom_sf"/>
</dbReference>
<keyword evidence="4 12" id="KW-0812">Transmembrane</keyword>
<evidence type="ECO:0000256" key="11">
    <source>
        <dbReference type="SAM" id="MobiDB-lite"/>
    </source>
</evidence>
<gene>
    <name evidence="17" type="ORF">F6J89_02820</name>
</gene>
<evidence type="ECO:0000259" key="15">
    <source>
        <dbReference type="PROSITE" id="PS50929"/>
    </source>
</evidence>
<dbReference type="InterPro" id="IPR036640">
    <property type="entry name" value="ABC1_TM_sf"/>
</dbReference>
<feature type="domain" description="Peptidase C39" evidence="16">
    <location>
        <begin position="343"/>
        <end position="462"/>
    </location>
</feature>
<evidence type="ECO:0000259" key="14">
    <source>
        <dbReference type="PROSITE" id="PS50893"/>
    </source>
</evidence>
<dbReference type="PANTHER" id="PTHR43394">
    <property type="entry name" value="ATP-DEPENDENT PERMEASE MDL1, MITOCHONDRIAL"/>
    <property type="match status" value="1"/>
</dbReference>
<dbReference type="InterPro" id="IPR011527">
    <property type="entry name" value="ABC1_TM_dom"/>
</dbReference>
<proteinExistence type="predicted"/>
<dbReference type="PROSITE" id="PS50929">
    <property type="entry name" value="ABC_TM1F"/>
    <property type="match status" value="1"/>
</dbReference>
<keyword evidence="10 12" id="KW-0472">Membrane</keyword>
<keyword evidence="8 17" id="KW-0067">ATP-binding</keyword>
<feature type="domain" description="ABC transporter" evidence="14">
    <location>
        <begin position="808"/>
        <end position="1044"/>
    </location>
</feature>
<dbReference type="InterPro" id="IPR005074">
    <property type="entry name" value="Peptidase_C39"/>
</dbReference>
<dbReference type="PROSITE" id="PS50893">
    <property type="entry name" value="ABC_TRANSPORTER_2"/>
    <property type="match status" value="1"/>
</dbReference>
<evidence type="ECO:0000256" key="8">
    <source>
        <dbReference type="ARBA" id="ARBA00022840"/>
    </source>
</evidence>
<evidence type="ECO:0000256" key="1">
    <source>
        <dbReference type="ARBA" id="ARBA00004651"/>
    </source>
</evidence>
<dbReference type="InterPro" id="IPR027417">
    <property type="entry name" value="P-loop_NTPase"/>
</dbReference>
<keyword evidence="3" id="KW-1003">Cell membrane</keyword>
<dbReference type="InterPro" id="IPR014710">
    <property type="entry name" value="RmlC-like_jellyroll"/>
</dbReference>
<keyword evidence="5" id="KW-0547">Nucleotide-binding</keyword>
<dbReference type="Pfam" id="PF03412">
    <property type="entry name" value="Peptidase_C39"/>
    <property type="match status" value="1"/>
</dbReference>
<dbReference type="InterPro" id="IPR003593">
    <property type="entry name" value="AAA+_ATPase"/>
</dbReference>
<dbReference type="PANTHER" id="PTHR43394:SF1">
    <property type="entry name" value="ATP-BINDING CASSETTE SUB-FAMILY B MEMBER 10, MITOCHONDRIAL"/>
    <property type="match status" value="1"/>
</dbReference>
<evidence type="ECO:0000256" key="4">
    <source>
        <dbReference type="ARBA" id="ARBA00022692"/>
    </source>
</evidence>
<dbReference type="SUPFAM" id="SSF52540">
    <property type="entry name" value="P-loop containing nucleoside triphosphate hydrolases"/>
    <property type="match status" value="1"/>
</dbReference>
<dbReference type="InterPro" id="IPR039421">
    <property type="entry name" value="Type_1_exporter"/>
</dbReference>
<evidence type="ECO:0000256" key="2">
    <source>
        <dbReference type="ARBA" id="ARBA00022448"/>
    </source>
</evidence>
<comment type="caution">
    <text evidence="17">The sequence shown here is derived from an EMBL/GenBank/DDBJ whole genome shotgun (WGS) entry which is preliminary data.</text>
</comment>
<dbReference type="GO" id="GO:0005886">
    <property type="term" value="C:plasma membrane"/>
    <property type="evidence" value="ECO:0007669"/>
    <property type="project" value="UniProtKB-SubCell"/>
</dbReference>
<evidence type="ECO:0000256" key="6">
    <source>
        <dbReference type="ARBA" id="ARBA00022801"/>
    </source>
</evidence>
<dbReference type="GO" id="GO:0005524">
    <property type="term" value="F:ATP binding"/>
    <property type="evidence" value="ECO:0007669"/>
    <property type="project" value="UniProtKB-KW"/>
</dbReference>
<comment type="subcellular location">
    <subcellularLocation>
        <location evidence="1">Cell membrane</location>
        <topology evidence="1">Multi-pass membrane protein</topology>
    </subcellularLocation>
</comment>
<dbReference type="SUPFAM" id="SSF51206">
    <property type="entry name" value="cAMP-binding domain-like"/>
    <property type="match status" value="1"/>
</dbReference>
<evidence type="ECO:0000256" key="9">
    <source>
        <dbReference type="ARBA" id="ARBA00022989"/>
    </source>
</evidence>
<dbReference type="FunFam" id="3.40.50.300:FF:000221">
    <property type="entry name" value="Multidrug ABC transporter ATP-binding protein"/>
    <property type="match status" value="1"/>
</dbReference>
<feature type="transmembrane region" description="Helical" evidence="12">
    <location>
        <begin position="525"/>
        <end position="544"/>
    </location>
</feature>
<accession>A0A6B3N8Z1</accession>
<feature type="transmembrane region" description="Helical" evidence="12">
    <location>
        <begin position="633"/>
        <end position="653"/>
    </location>
</feature>
<evidence type="ECO:0000256" key="10">
    <source>
        <dbReference type="ARBA" id="ARBA00023136"/>
    </source>
</evidence>
<dbReference type="Gene3D" id="3.90.70.10">
    <property type="entry name" value="Cysteine proteinases"/>
    <property type="match status" value="1"/>
</dbReference>
<feature type="transmembrane region" description="Helical" evidence="12">
    <location>
        <begin position="491"/>
        <end position="513"/>
    </location>
</feature>
<sequence length="1048" mass="117067">MSGSKGLYQNKQTVFESLTDILNLLSLSSEDKYLKSDFTQAFEIRDFQLGDYLHTYTATDNSENYVHDEHTQGFFVICQGRVRLLGFDTTQGREVSVTVLEAGESFGSEPLFAHIPSLTHVIGASEGKLAWMPTAQLQSWLEKLPQLRQQLLESAHTRQSLVFFKTATQLRRLPVASLKQVLPYIEQTRIRADEALVKSADSGHFWLRSGEISKGKQITTSIAGESWGYPEPLPGEWFAKTDLLVYKLPQEHWAAVASLGVSIDSQGSKPVAAASGNGGLAHNNNAGVTKKLKVMPSSTVNKKIPPKLPTPASNTESEQIDFPQPAKLPRRRKFWQRYPFIQQHSSSDCGAACLAMIGRYWGKRFNLNSLRELAGVGRSGASLKGLARAAETLGFRAAPVRASLSRLVEQSNPWVAHWQGDHYIVVYRVKGDRVILADPALGIRSLSKQEFIDNWTGYALLLDPTVQLAAAKDEKVSLNRFWGLLWPHRGILLQVVLASLLLQVFGLITPLFTQIILDRVIVNKSLITLQVVAIGLVIFGLWSIGITATRRYLMDYYSNRLSLTFLSGFMNHTLRLPLKFFESRQVGDIITRVQETKKIQSFITKQAISTWLDVLMLFVSTGLMLYYNWQLTLLVLSTIPPIAILTVVASPFLRQLSREIFKASAEQNSKLVEMMSGVATVKASAAEQEVRWRWEELLTSQFNIRFKAQKLSNGLRSVSGFFKTITSTALLAYGANLVISDQLTIGQFVAFNMLIGRVTGPVLKLVGLWDQFQEILVSVERLNDIFATQPEENPREPMLAMPPIKGDVILENITFRYSEEEDKNTLQNISLEVKAGQTIAIVGRSGSGKSTLVKLLQALYYTTQGRICIDGHDIRHVSPESLRCQLGVVPQECFLFSGTILENIILYRPEFNLEQAIEAAKLAEAHAFIQSLPLGYSTKVGERGTTLSGGQRQRIAIARALLGNPRILILDEATSSLDTESERRFQQNLARISRERTTFIIAHRLSTVRNADCILVLDKGILAEQGNHEQLMAMEGIYYHLAQQQLDL</sequence>
<name>A0A6B3N8Z1_9CYAN</name>
<feature type="region of interest" description="Disordered" evidence="11">
    <location>
        <begin position="299"/>
        <end position="321"/>
    </location>
</feature>
<dbReference type="InterPro" id="IPR003439">
    <property type="entry name" value="ABC_transporter-like_ATP-bd"/>
</dbReference>
<dbReference type="AlphaFoldDB" id="A0A6B3N8Z1"/>
<dbReference type="GO" id="GO:0016887">
    <property type="term" value="F:ATP hydrolysis activity"/>
    <property type="evidence" value="ECO:0007669"/>
    <property type="project" value="InterPro"/>
</dbReference>
<evidence type="ECO:0000259" key="13">
    <source>
        <dbReference type="PROSITE" id="PS50042"/>
    </source>
</evidence>
<organism evidence="17">
    <name type="scientific">Symploca sp. SIO1C4</name>
    <dbReference type="NCBI Taxonomy" id="2607765"/>
    <lineage>
        <taxon>Bacteria</taxon>
        <taxon>Bacillati</taxon>
        <taxon>Cyanobacteriota</taxon>
        <taxon>Cyanophyceae</taxon>
        <taxon>Coleofasciculales</taxon>
        <taxon>Coleofasciculaceae</taxon>
        <taxon>Symploca</taxon>
    </lineage>
</organism>
<keyword evidence="7" id="KW-0645">Protease</keyword>
<protein>
    <submittedName>
        <fullName evidence="17">ATP-binding cassette domain-containing protein</fullName>
    </submittedName>
</protein>
<dbReference type="Gene3D" id="1.20.1560.10">
    <property type="entry name" value="ABC transporter type 1, transmembrane domain"/>
    <property type="match status" value="1"/>
</dbReference>
<dbReference type="GO" id="GO:0015421">
    <property type="term" value="F:ABC-type oligopeptide transporter activity"/>
    <property type="evidence" value="ECO:0007669"/>
    <property type="project" value="TreeGrafter"/>
</dbReference>